<comment type="caution">
    <text evidence="1">The sequence shown here is derived from an EMBL/GenBank/DDBJ whole genome shotgun (WGS) entry which is preliminary data.</text>
</comment>
<dbReference type="AlphaFoldDB" id="A0A699L7X7"/>
<proteinExistence type="predicted"/>
<gene>
    <name evidence="1" type="ORF">Tci_699004</name>
</gene>
<name>A0A699L7X7_TANCI</name>
<organism evidence="1">
    <name type="scientific">Tanacetum cinerariifolium</name>
    <name type="common">Dalmatian daisy</name>
    <name type="synonym">Chrysanthemum cinerariifolium</name>
    <dbReference type="NCBI Taxonomy" id="118510"/>
    <lineage>
        <taxon>Eukaryota</taxon>
        <taxon>Viridiplantae</taxon>
        <taxon>Streptophyta</taxon>
        <taxon>Embryophyta</taxon>
        <taxon>Tracheophyta</taxon>
        <taxon>Spermatophyta</taxon>
        <taxon>Magnoliopsida</taxon>
        <taxon>eudicotyledons</taxon>
        <taxon>Gunneridae</taxon>
        <taxon>Pentapetalae</taxon>
        <taxon>asterids</taxon>
        <taxon>campanulids</taxon>
        <taxon>Asterales</taxon>
        <taxon>Asteraceae</taxon>
        <taxon>Asteroideae</taxon>
        <taxon>Anthemideae</taxon>
        <taxon>Anthemidinae</taxon>
        <taxon>Tanacetum</taxon>
    </lineage>
</organism>
<dbReference type="EMBL" id="BKCJ010589805">
    <property type="protein sequence ID" value="GFB27033.1"/>
    <property type="molecule type" value="Genomic_DNA"/>
</dbReference>
<accession>A0A699L7X7</accession>
<evidence type="ECO:0000313" key="1">
    <source>
        <dbReference type="EMBL" id="GFB27033.1"/>
    </source>
</evidence>
<reference evidence="1" key="1">
    <citation type="journal article" date="2019" name="Sci. Rep.">
        <title>Draft genome of Tanacetum cinerariifolium, the natural source of mosquito coil.</title>
        <authorList>
            <person name="Yamashiro T."/>
            <person name="Shiraishi A."/>
            <person name="Satake H."/>
            <person name="Nakayama K."/>
        </authorList>
    </citation>
    <scope>NUCLEOTIDE SEQUENCE</scope>
</reference>
<protein>
    <submittedName>
        <fullName evidence="1">Uncharacterized protein</fullName>
    </submittedName>
</protein>
<sequence>MLRIRKSWNRSGTKVGTDTLQQRRFIGSIFIKDMETQREELGCVEAQVANEPSSSNNSSRKRPLEHILSTAHAESIDANRDVKRRRIVNHTSIFATEHHQYDSTCNEDGVKKKTIADYIER</sequence>